<name>A0ABN9AQ59_9NEOB</name>
<comment type="caution">
    <text evidence="1">The sequence shown here is derived from an EMBL/GenBank/DDBJ whole genome shotgun (WGS) entry which is preliminary data.</text>
</comment>
<gene>
    <name evidence="1" type="ORF">SPARVUS_LOCUS1088601</name>
</gene>
<dbReference type="Proteomes" id="UP001162483">
    <property type="component" value="Unassembled WGS sequence"/>
</dbReference>
<sequence length="54" mass="5645">MYQCCLSVPISDACQCPSVPPTSASSSVPISATYQCPSVQPISAHHCSLISAYQ</sequence>
<reference evidence="1" key="1">
    <citation type="submission" date="2023-05" db="EMBL/GenBank/DDBJ databases">
        <authorList>
            <person name="Stuckert A."/>
        </authorList>
    </citation>
    <scope>NUCLEOTIDE SEQUENCE</scope>
</reference>
<evidence type="ECO:0000313" key="2">
    <source>
        <dbReference type="Proteomes" id="UP001162483"/>
    </source>
</evidence>
<keyword evidence="2" id="KW-1185">Reference proteome</keyword>
<accession>A0ABN9AQ59</accession>
<organism evidence="1 2">
    <name type="scientific">Staurois parvus</name>
    <dbReference type="NCBI Taxonomy" id="386267"/>
    <lineage>
        <taxon>Eukaryota</taxon>
        <taxon>Metazoa</taxon>
        <taxon>Chordata</taxon>
        <taxon>Craniata</taxon>
        <taxon>Vertebrata</taxon>
        <taxon>Euteleostomi</taxon>
        <taxon>Amphibia</taxon>
        <taxon>Batrachia</taxon>
        <taxon>Anura</taxon>
        <taxon>Neobatrachia</taxon>
        <taxon>Ranoidea</taxon>
        <taxon>Ranidae</taxon>
        <taxon>Staurois</taxon>
    </lineage>
</organism>
<dbReference type="EMBL" id="CATNWA010000394">
    <property type="protein sequence ID" value="CAI9536787.1"/>
    <property type="molecule type" value="Genomic_DNA"/>
</dbReference>
<protein>
    <submittedName>
        <fullName evidence="1">Uncharacterized protein</fullName>
    </submittedName>
</protein>
<proteinExistence type="predicted"/>
<evidence type="ECO:0000313" key="1">
    <source>
        <dbReference type="EMBL" id="CAI9536787.1"/>
    </source>
</evidence>